<evidence type="ECO:0000256" key="6">
    <source>
        <dbReference type="RuleBase" id="RU368066"/>
    </source>
</evidence>
<gene>
    <name evidence="7" type="ORF">KI387_019526</name>
</gene>
<evidence type="ECO:0000256" key="5">
    <source>
        <dbReference type="ARBA" id="ARBA00023136"/>
    </source>
</evidence>
<comment type="subcellular location">
    <subcellularLocation>
        <location evidence="6">Cell membrane</location>
        <topology evidence="6">Multi-pass membrane protein</topology>
    </subcellularLocation>
    <subcellularLocation>
        <location evidence="1">Membrane</location>
        <topology evidence="1">Multi-pass membrane protein</topology>
    </subcellularLocation>
</comment>
<name>A0AA38G7F1_TAXCH</name>
<dbReference type="OMA" id="LLFFTHI"/>
<comment type="caution">
    <text evidence="6">Lacks conserved residue(s) required for the propagation of feature annotation.</text>
</comment>
<comment type="function">
    <text evidence="6">Choline transporter.</text>
</comment>
<feature type="transmembrane region" description="Helical" evidence="6">
    <location>
        <begin position="129"/>
        <end position="151"/>
    </location>
</feature>
<dbReference type="GO" id="GO:0022857">
    <property type="term" value="F:transmembrane transporter activity"/>
    <property type="evidence" value="ECO:0007669"/>
    <property type="project" value="UniProtKB-UniRule"/>
</dbReference>
<dbReference type="Proteomes" id="UP000824469">
    <property type="component" value="Unassembled WGS sequence"/>
</dbReference>
<keyword evidence="3 6" id="KW-0812">Transmembrane</keyword>
<dbReference type="PANTHER" id="PTHR12385:SF98">
    <property type="entry name" value="CHOLINE TRANSPORTER-LIKE PROTEIN"/>
    <property type="match status" value="1"/>
</dbReference>
<organism evidence="7 8">
    <name type="scientific">Taxus chinensis</name>
    <name type="common">Chinese yew</name>
    <name type="synonym">Taxus wallichiana var. chinensis</name>
    <dbReference type="NCBI Taxonomy" id="29808"/>
    <lineage>
        <taxon>Eukaryota</taxon>
        <taxon>Viridiplantae</taxon>
        <taxon>Streptophyta</taxon>
        <taxon>Embryophyta</taxon>
        <taxon>Tracheophyta</taxon>
        <taxon>Spermatophyta</taxon>
        <taxon>Pinopsida</taxon>
        <taxon>Pinidae</taxon>
        <taxon>Conifers II</taxon>
        <taxon>Cupressales</taxon>
        <taxon>Taxaceae</taxon>
        <taxon>Taxus</taxon>
    </lineage>
</organism>
<comment type="similarity">
    <text evidence="2 6">Belongs to the CTL (choline transporter-like) family.</text>
</comment>
<feature type="transmembrane region" description="Helical" evidence="6">
    <location>
        <begin position="6"/>
        <end position="24"/>
    </location>
</feature>
<evidence type="ECO:0000313" key="8">
    <source>
        <dbReference type="Proteomes" id="UP000824469"/>
    </source>
</evidence>
<feature type="non-terminal residue" evidence="7">
    <location>
        <position position="196"/>
    </location>
</feature>
<dbReference type="EMBL" id="JAHRHJ020000004">
    <property type="protein sequence ID" value="KAH9317757.1"/>
    <property type="molecule type" value="Genomic_DNA"/>
</dbReference>
<comment type="caution">
    <text evidence="7">The sequence shown here is derived from an EMBL/GenBank/DDBJ whole genome shotgun (WGS) entry which is preliminary data.</text>
</comment>
<dbReference type="AlphaFoldDB" id="A0AA38G7F1"/>
<evidence type="ECO:0000256" key="2">
    <source>
        <dbReference type="ARBA" id="ARBA00007168"/>
    </source>
</evidence>
<dbReference type="PANTHER" id="PTHR12385">
    <property type="entry name" value="CHOLINE TRANSPORTER-LIKE (SLC FAMILY 44)"/>
    <property type="match status" value="1"/>
</dbReference>
<dbReference type="GO" id="GO:0005886">
    <property type="term" value="C:plasma membrane"/>
    <property type="evidence" value="ECO:0007669"/>
    <property type="project" value="UniProtKB-SubCell"/>
</dbReference>
<keyword evidence="5 6" id="KW-0472">Membrane</keyword>
<evidence type="ECO:0000313" key="7">
    <source>
        <dbReference type="EMBL" id="KAH9317757.1"/>
    </source>
</evidence>
<feature type="transmembrane region" description="Helical" evidence="6">
    <location>
        <begin position="98"/>
        <end position="122"/>
    </location>
</feature>
<keyword evidence="4 6" id="KW-1133">Transmembrane helix</keyword>
<reference evidence="7 8" key="1">
    <citation type="journal article" date="2021" name="Nat. Plants">
        <title>The Taxus genome provides insights into paclitaxel biosynthesis.</title>
        <authorList>
            <person name="Xiong X."/>
            <person name="Gou J."/>
            <person name="Liao Q."/>
            <person name="Li Y."/>
            <person name="Zhou Q."/>
            <person name="Bi G."/>
            <person name="Li C."/>
            <person name="Du R."/>
            <person name="Wang X."/>
            <person name="Sun T."/>
            <person name="Guo L."/>
            <person name="Liang H."/>
            <person name="Lu P."/>
            <person name="Wu Y."/>
            <person name="Zhang Z."/>
            <person name="Ro D.K."/>
            <person name="Shang Y."/>
            <person name="Huang S."/>
            <person name="Yan J."/>
        </authorList>
    </citation>
    <scope>NUCLEOTIDE SEQUENCE [LARGE SCALE GENOMIC DNA]</scope>
    <source>
        <strain evidence="7">Ta-2019</strain>
    </source>
</reference>
<evidence type="ECO:0000256" key="4">
    <source>
        <dbReference type="ARBA" id="ARBA00022989"/>
    </source>
</evidence>
<dbReference type="Pfam" id="PF04515">
    <property type="entry name" value="Choline_transpo"/>
    <property type="match status" value="1"/>
</dbReference>
<evidence type="ECO:0000256" key="1">
    <source>
        <dbReference type="ARBA" id="ARBA00004141"/>
    </source>
</evidence>
<protein>
    <recommendedName>
        <fullName evidence="6">Choline transporter-like protein</fullName>
    </recommendedName>
</protein>
<evidence type="ECO:0000256" key="3">
    <source>
        <dbReference type="ARBA" id="ARBA00022692"/>
    </source>
</evidence>
<keyword evidence="8" id="KW-1185">Reference proteome</keyword>
<accession>A0AA38G7F1</accession>
<proteinExistence type="inferred from homology"/>
<sequence>NAFLPSFGTVCFSGLIFAVVRIVRAAVDTARRGQEGFVHAILRCCVNSVLWTIEYVNKFTINFAAITGESYCSSAKMSYELLKRNLLSAAVVETISTWILYGISFVVTVVYAIVVCAILRAATSLGGDAYFITVLAWALLFAILLFFTHILDNVIDTIYICYAIDKDRRDVSKSEVHDVYVQLPVSRNHSTVFAIH</sequence>
<dbReference type="InterPro" id="IPR007603">
    <property type="entry name" value="Choline_transptr-like"/>
</dbReference>